<sequence length="391" mass="43626">MANIQAPGIEEIAGSVPFQKDAIVQKEYGRFLEDFVDGDLYVHPRAFTISHSFAQEYATTFHEAAPLFLSAPYAKAHGFNDMLVSPLLVFNIALSLGVQNNSEKAMANLGYYDVTFLKPVYPGDTLRSRTKVLSKKARGGDKPGIVHVRTICTNQNGQPVLQYERKIMVPPRGDRPASSSNIASTPDATFPEQSKPVIELPELPTLNRDVIEHTGRNTYFEDFAAGQIYVHRNMRTISDEHMPWTYRVGNTHPLHYDRLYSKAQSGPMSGEPIVYGGLVFGWLAGLASRDTAENMLWDLGYTEGYHTQPAFAGDTVGSISRILKTEDGPIPGTGIVHIQLIGVKNMLTMEAVQKFGEDLFIKENNKKDLGKEKIPEKIFEIERKLLIKKRP</sequence>
<protein>
    <submittedName>
        <fullName evidence="2">Acyl dehydratase</fullName>
    </submittedName>
</protein>
<dbReference type="Gene3D" id="3.10.129.10">
    <property type="entry name" value="Hotdog Thioesterase"/>
    <property type="match status" value="1"/>
</dbReference>
<dbReference type="InterPro" id="IPR048274">
    <property type="entry name" value="MC_hydratase"/>
</dbReference>
<feature type="region of interest" description="Disordered" evidence="1">
    <location>
        <begin position="171"/>
        <end position="191"/>
    </location>
</feature>
<evidence type="ECO:0000313" key="3">
    <source>
        <dbReference type="Proteomes" id="UP000460298"/>
    </source>
</evidence>
<organism evidence="2 3">
    <name type="scientific">Leptonema illini</name>
    <dbReference type="NCBI Taxonomy" id="183"/>
    <lineage>
        <taxon>Bacteria</taxon>
        <taxon>Pseudomonadati</taxon>
        <taxon>Spirochaetota</taxon>
        <taxon>Spirochaetia</taxon>
        <taxon>Leptospirales</taxon>
        <taxon>Leptospiraceae</taxon>
        <taxon>Leptonema</taxon>
    </lineage>
</organism>
<dbReference type="InterPro" id="IPR052342">
    <property type="entry name" value="MCH/BMMD"/>
</dbReference>
<dbReference type="PANTHER" id="PTHR43664">
    <property type="entry name" value="MONOAMINE OXIDASE-RELATED"/>
    <property type="match status" value="1"/>
</dbReference>
<gene>
    <name evidence="2" type="ORF">F9K24_02165</name>
</gene>
<name>A0A833M365_9LEPT</name>
<dbReference type="PANTHER" id="PTHR43664:SF1">
    <property type="entry name" value="BETA-METHYLMALYL-COA DEHYDRATASE"/>
    <property type="match status" value="1"/>
</dbReference>
<dbReference type="Pfam" id="PF19315">
    <property type="entry name" value="MC_hydratase"/>
    <property type="match status" value="1"/>
</dbReference>
<dbReference type="GO" id="GO:0016829">
    <property type="term" value="F:lyase activity"/>
    <property type="evidence" value="ECO:0007669"/>
    <property type="project" value="InterPro"/>
</dbReference>
<dbReference type="InterPro" id="IPR029069">
    <property type="entry name" value="HotDog_dom_sf"/>
</dbReference>
<reference evidence="2 3" key="1">
    <citation type="submission" date="2019-10" db="EMBL/GenBank/DDBJ databases">
        <title>Extracellular Electron Transfer in a Candidatus Methanoperedens spp. Enrichment Culture.</title>
        <authorList>
            <person name="Berger S."/>
            <person name="Rangel Shaw D."/>
            <person name="Berben T."/>
            <person name="In 'T Zandt M."/>
            <person name="Frank J."/>
            <person name="Reimann J."/>
            <person name="Jetten M.S.M."/>
            <person name="Welte C.U."/>
        </authorList>
    </citation>
    <scope>NUCLEOTIDE SEQUENCE [LARGE SCALE GENOMIC DNA]</scope>
    <source>
        <strain evidence="2">SB12</strain>
    </source>
</reference>
<dbReference type="CDD" id="cd03451">
    <property type="entry name" value="FkbR2"/>
    <property type="match status" value="1"/>
</dbReference>
<dbReference type="Proteomes" id="UP000460298">
    <property type="component" value="Unassembled WGS sequence"/>
</dbReference>
<proteinExistence type="predicted"/>
<accession>A0A833M365</accession>
<comment type="caution">
    <text evidence="2">The sequence shown here is derived from an EMBL/GenBank/DDBJ whole genome shotgun (WGS) entry which is preliminary data.</text>
</comment>
<evidence type="ECO:0000256" key="1">
    <source>
        <dbReference type="SAM" id="MobiDB-lite"/>
    </source>
</evidence>
<dbReference type="SUPFAM" id="SSF54637">
    <property type="entry name" value="Thioesterase/thiol ester dehydrase-isomerase"/>
    <property type="match status" value="2"/>
</dbReference>
<dbReference type="AlphaFoldDB" id="A0A833M365"/>
<dbReference type="EMBL" id="WBUI01000002">
    <property type="protein sequence ID" value="KAB2934602.1"/>
    <property type="molecule type" value="Genomic_DNA"/>
</dbReference>
<feature type="compositionally biased region" description="Polar residues" evidence="1">
    <location>
        <begin position="177"/>
        <end position="187"/>
    </location>
</feature>
<evidence type="ECO:0000313" key="2">
    <source>
        <dbReference type="EMBL" id="KAB2934602.1"/>
    </source>
</evidence>